<feature type="compositionally biased region" description="Low complexity" evidence="1">
    <location>
        <begin position="31"/>
        <end position="52"/>
    </location>
</feature>
<proteinExistence type="predicted"/>
<dbReference type="InterPro" id="IPR038081">
    <property type="entry name" value="CalX-like_sf"/>
</dbReference>
<dbReference type="Proteomes" id="UP000555552">
    <property type="component" value="Unassembled WGS sequence"/>
</dbReference>
<keyword evidence="2" id="KW-0732">Signal</keyword>
<dbReference type="RefSeq" id="WP_171202481.1">
    <property type="nucleotide sequence ID" value="NZ_BAAANP010000011.1"/>
</dbReference>
<evidence type="ECO:0000256" key="1">
    <source>
        <dbReference type="SAM" id="MobiDB-lite"/>
    </source>
</evidence>
<evidence type="ECO:0000256" key="2">
    <source>
        <dbReference type="SAM" id="SignalP"/>
    </source>
</evidence>
<feature type="region of interest" description="Disordered" evidence="1">
    <location>
        <begin position="31"/>
        <end position="61"/>
    </location>
</feature>
<accession>A0A849BQ26</accession>
<dbReference type="SUPFAM" id="SSF53474">
    <property type="entry name" value="alpha/beta-Hydrolases"/>
    <property type="match status" value="1"/>
</dbReference>
<name>A0A849BQ26_9ACTN</name>
<feature type="signal peptide" evidence="2">
    <location>
        <begin position="1"/>
        <end position="34"/>
    </location>
</feature>
<gene>
    <name evidence="3" type="ORF">HLB09_05950</name>
</gene>
<evidence type="ECO:0000313" key="3">
    <source>
        <dbReference type="EMBL" id="NNH22644.1"/>
    </source>
</evidence>
<dbReference type="Gene3D" id="3.40.50.1820">
    <property type="entry name" value="alpha/beta hydrolase"/>
    <property type="match status" value="1"/>
</dbReference>
<keyword evidence="4" id="KW-1185">Reference proteome</keyword>
<sequence>MTPPRPRRTRPAVSGLLAGAVAAGLLGAVPPAVAQPSTTQPSPAQPSTTQPSDAPAGEDFAVEEVAGGYRVELQLDEPLEVRSDAPVLEVDGEPVGVAVESADGRSLSVVTPDAAVLDADRVSAAWAGEADAGTARAALRARAAAVGPARGPVLGEDPGTRGRYGVRRADYDLGDQVWGLEGLPADIRSEARAAVYLPAGARGERPVVVIQHGRHSYCLGPRPVPDVGPARYPCAGEQQEIPSYLGYDELAENLASHGYAVVSVSTNAVNANDNQLAPDLGAQARGDLVLHHLDLLARADAGEAPELGGRQSAALRGRLDLDHVGLMGHSRGGEGVVEAALMNAARPDPYGVEAVLPLAPVDFARPALPDVPMAVVLPYCDGDVSNLQGQHFFDDSRYTTDDDVLRSSLLVMGANHNWFNTEWTPGTALVDTGARDDWRAADPLCGTEEPERLTPAEQRAVGTAYMSAFFRMVMGGEEQFQPMFDGTAARAASAGRAVVHPQAQAPGGSRVDVNPLDGSVGGVRSSGSVTVGYCQGLDGRPVPTLATPCAPASASSRMPHWTPASRAPSAPATTVLTMAWQEAPEGAAPAQLRVDVPAAARDMSGQEVITVRAAPTEGQVAPVDAQLSIVDGRGREDSVLMSQVSDALAPLPAGTSSLLPKTVLRTVELPLSAVRGVDLRDVRQVRLTAASPTGSLYLSDVAVSTAAVGAGGPTDLPQVSVGDAVVAEGDGPGSADVAVRLSAASEVPVSVRLESLAGGLGGAGREAAEVVFAPGETCLPFAVPLVGDDVPGAVPAATYSVTASVPVEAVTGDAFGVLTVVEDDGVVVDGSVVDSGEAPSLPLPGPQGDVCAA</sequence>
<dbReference type="AlphaFoldDB" id="A0A849BQ26"/>
<organism evidence="3 4">
    <name type="scientific">Pseudokineococcus marinus</name>
    <dbReference type="NCBI Taxonomy" id="351215"/>
    <lineage>
        <taxon>Bacteria</taxon>
        <taxon>Bacillati</taxon>
        <taxon>Actinomycetota</taxon>
        <taxon>Actinomycetes</taxon>
        <taxon>Kineosporiales</taxon>
        <taxon>Kineosporiaceae</taxon>
        <taxon>Pseudokineococcus</taxon>
    </lineage>
</organism>
<comment type="caution">
    <text evidence="3">The sequence shown here is derived from an EMBL/GenBank/DDBJ whole genome shotgun (WGS) entry which is preliminary data.</text>
</comment>
<dbReference type="InterPro" id="IPR029058">
    <property type="entry name" value="AB_hydrolase_fold"/>
</dbReference>
<feature type="chain" id="PRO_5032534173" description="Secreted protein" evidence="2">
    <location>
        <begin position="35"/>
        <end position="853"/>
    </location>
</feature>
<dbReference type="SUPFAM" id="SSF141072">
    <property type="entry name" value="CalX-like"/>
    <property type="match status" value="1"/>
</dbReference>
<reference evidence="3 4" key="1">
    <citation type="submission" date="2020-05" db="EMBL/GenBank/DDBJ databases">
        <title>MicrobeNet Type strains.</title>
        <authorList>
            <person name="Nicholson A.C."/>
        </authorList>
    </citation>
    <scope>NUCLEOTIDE SEQUENCE [LARGE SCALE GENOMIC DNA]</scope>
    <source>
        <strain evidence="3 4">JCM 14547</strain>
    </source>
</reference>
<protein>
    <recommendedName>
        <fullName evidence="5">Secreted protein</fullName>
    </recommendedName>
</protein>
<dbReference type="EMBL" id="JABEMA010000056">
    <property type="protein sequence ID" value="NNH22644.1"/>
    <property type="molecule type" value="Genomic_DNA"/>
</dbReference>
<evidence type="ECO:0008006" key="5">
    <source>
        <dbReference type="Google" id="ProtNLM"/>
    </source>
</evidence>
<evidence type="ECO:0000313" key="4">
    <source>
        <dbReference type="Proteomes" id="UP000555552"/>
    </source>
</evidence>